<sequence length="257" mass="28119">MAKKPIKIFCLVCIAGTLLLLFFGYRSKAPSNKAEEIVRNYLSASASLNLQEVKEYLTGQALSSAEQNIKNGPNKVTIVNEKTKVISQSNNFAIVSAETVEMPGHNRWNYLFHLQQTSGKLLIYKVEFVSPDLPGHLNESSIPGTLSDTIKSYVSAKAEGEQVKALQYLTGVELVKAQREEMFQNRVQAQQKTAKPHGSVTDFQLTSSGAGDGYHLVHATYTVSFPGLQPIHKDVLFTAADASGAWKIVSVDQVSGE</sequence>
<accession>A0A4Y7R732</accession>
<proteinExistence type="predicted"/>
<dbReference type="RefSeq" id="WP_190259066.1">
    <property type="nucleotide sequence ID" value="NZ_QFGA01000003.1"/>
</dbReference>
<keyword evidence="2" id="KW-1185">Reference proteome</keyword>
<dbReference type="Proteomes" id="UP000298324">
    <property type="component" value="Unassembled WGS sequence"/>
</dbReference>
<evidence type="ECO:0000313" key="1">
    <source>
        <dbReference type="EMBL" id="TEB04735.1"/>
    </source>
</evidence>
<organism evidence="1 2">
    <name type="scientific">Pelotomaculum schinkii</name>
    <dbReference type="NCBI Taxonomy" id="78350"/>
    <lineage>
        <taxon>Bacteria</taxon>
        <taxon>Bacillati</taxon>
        <taxon>Bacillota</taxon>
        <taxon>Clostridia</taxon>
        <taxon>Eubacteriales</taxon>
        <taxon>Desulfotomaculaceae</taxon>
        <taxon>Pelotomaculum</taxon>
    </lineage>
</organism>
<comment type="caution">
    <text evidence="1">The sequence shown here is derived from an EMBL/GenBank/DDBJ whole genome shotgun (WGS) entry which is preliminary data.</text>
</comment>
<reference evidence="1 2" key="1">
    <citation type="journal article" date="2018" name="Environ. Microbiol.">
        <title>Novel energy conservation strategies and behaviour of Pelotomaculum schinkii driving syntrophic propionate catabolism.</title>
        <authorList>
            <person name="Hidalgo-Ahumada C.A.P."/>
            <person name="Nobu M.K."/>
            <person name="Narihiro T."/>
            <person name="Tamaki H."/>
            <person name="Liu W.T."/>
            <person name="Kamagata Y."/>
            <person name="Stams A.J.M."/>
            <person name="Imachi H."/>
            <person name="Sousa D.Z."/>
        </authorList>
    </citation>
    <scope>NUCLEOTIDE SEQUENCE [LARGE SCALE GENOMIC DNA]</scope>
    <source>
        <strain evidence="1 2">HH</strain>
    </source>
</reference>
<gene>
    <name evidence="1" type="ORF">Psch_03497</name>
</gene>
<evidence type="ECO:0000313" key="2">
    <source>
        <dbReference type="Proteomes" id="UP000298324"/>
    </source>
</evidence>
<protein>
    <submittedName>
        <fullName evidence="1">Uncharacterized protein</fullName>
    </submittedName>
</protein>
<dbReference type="EMBL" id="QFGA01000003">
    <property type="protein sequence ID" value="TEB04735.1"/>
    <property type="molecule type" value="Genomic_DNA"/>
</dbReference>
<name>A0A4Y7R732_9FIRM</name>
<dbReference type="AlphaFoldDB" id="A0A4Y7R732"/>